<proteinExistence type="predicted"/>
<dbReference type="SUPFAM" id="SSF54523">
    <property type="entry name" value="Pili subunits"/>
    <property type="match status" value="1"/>
</dbReference>
<dbReference type="InterPro" id="IPR012902">
    <property type="entry name" value="N_methyl_site"/>
</dbReference>
<reference evidence="2 3" key="1">
    <citation type="submission" date="2019-11" db="EMBL/GenBank/DDBJ databases">
        <title>P. haliotis isolates from Z. marina roots.</title>
        <authorList>
            <person name="Cohen M."/>
            <person name="Jospin G."/>
            <person name="Eisen J.A."/>
            <person name="Coil D.A."/>
        </authorList>
    </citation>
    <scope>NUCLEOTIDE SEQUENCE [LARGE SCALE GENOMIC DNA]</scope>
    <source>
        <strain evidence="2 3">UCD-MCMsp1aY</strain>
    </source>
</reference>
<sequence length="187" mass="19715">MKRQQGFTLIELVIVVIILGFLGAAAVPRLLDVTDDARDASVEGVAGGFASAVGLVRAEWELAGRPSGNTNINYDGFAIDVTDSGYPAGNSNEATASAMTATSCEFVFQSLFQSAPTTVIADGANSYDGERYVVRFSGNDECQYVLAQGLESGDTVPANYVNNGATTADRQGFEYNADNGQITVFKN</sequence>
<dbReference type="Proteomes" id="UP000439994">
    <property type="component" value="Unassembled WGS sequence"/>
</dbReference>
<dbReference type="Gene3D" id="3.30.700.10">
    <property type="entry name" value="Glycoprotein, Type 4 Pilin"/>
    <property type="match status" value="1"/>
</dbReference>
<dbReference type="PROSITE" id="PS00409">
    <property type="entry name" value="PROKAR_NTER_METHYL"/>
    <property type="match status" value="1"/>
</dbReference>
<evidence type="ECO:0000256" key="1">
    <source>
        <dbReference type="SAM" id="Phobius"/>
    </source>
</evidence>
<protein>
    <submittedName>
        <fullName evidence="2">Prepilin-type N-terminal cleavage/methylation domain-containing protein</fullName>
    </submittedName>
</protein>
<evidence type="ECO:0000313" key="2">
    <source>
        <dbReference type="EMBL" id="MUH72864.1"/>
    </source>
</evidence>
<accession>A0A6N8F9M6</accession>
<dbReference type="NCBIfam" id="TIGR02532">
    <property type="entry name" value="IV_pilin_GFxxxE"/>
    <property type="match status" value="1"/>
</dbReference>
<dbReference type="AlphaFoldDB" id="A0A6N8F9M6"/>
<comment type="caution">
    <text evidence="2">The sequence shown here is derived from an EMBL/GenBank/DDBJ whole genome shotgun (WGS) entry which is preliminary data.</text>
</comment>
<name>A0A6N8F9M6_9GAMM</name>
<keyword evidence="1" id="KW-0472">Membrane</keyword>
<feature type="transmembrane region" description="Helical" evidence="1">
    <location>
        <begin position="12"/>
        <end position="31"/>
    </location>
</feature>
<keyword evidence="1" id="KW-0812">Transmembrane</keyword>
<dbReference type="EMBL" id="WOCD01000003">
    <property type="protein sequence ID" value="MUH72864.1"/>
    <property type="molecule type" value="Genomic_DNA"/>
</dbReference>
<dbReference type="InterPro" id="IPR045584">
    <property type="entry name" value="Pilin-like"/>
</dbReference>
<dbReference type="RefSeq" id="WP_155696009.1">
    <property type="nucleotide sequence ID" value="NZ_BAAAFQ010000004.1"/>
</dbReference>
<gene>
    <name evidence="2" type="ORF">GNP35_10360</name>
</gene>
<keyword evidence="3" id="KW-1185">Reference proteome</keyword>
<organism evidence="2 3">
    <name type="scientific">Psychrosphaera haliotis</name>
    <dbReference type="NCBI Taxonomy" id="555083"/>
    <lineage>
        <taxon>Bacteria</taxon>
        <taxon>Pseudomonadati</taxon>
        <taxon>Pseudomonadota</taxon>
        <taxon>Gammaproteobacteria</taxon>
        <taxon>Alteromonadales</taxon>
        <taxon>Pseudoalteromonadaceae</taxon>
        <taxon>Psychrosphaera</taxon>
    </lineage>
</organism>
<dbReference type="OrthoDB" id="5815618at2"/>
<evidence type="ECO:0000313" key="3">
    <source>
        <dbReference type="Proteomes" id="UP000439994"/>
    </source>
</evidence>
<dbReference type="Pfam" id="PF07963">
    <property type="entry name" value="N_methyl"/>
    <property type="match status" value="1"/>
</dbReference>
<keyword evidence="1" id="KW-1133">Transmembrane helix</keyword>